<proteinExistence type="predicted"/>
<evidence type="ECO:0000313" key="2">
    <source>
        <dbReference type="Proteomes" id="UP000789901"/>
    </source>
</evidence>
<protein>
    <submittedName>
        <fullName evidence="1">13998_t:CDS:1</fullName>
    </submittedName>
</protein>
<organism evidence="1 2">
    <name type="scientific">Gigaspora margarita</name>
    <dbReference type="NCBI Taxonomy" id="4874"/>
    <lineage>
        <taxon>Eukaryota</taxon>
        <taxon>Fungi</taxon>
        <taxon>Fungi incertae sedis</taxon>
        <taxon>Mucoromycota</taxon>
        <taxon>Glomeromycotina</taxon>
        <taxon>Glomeromycetes</taxon>
        <taxon>Diversisporales</taxon>
        <taxon>Gigasporaceae</taxon>
        <taxon>Gigaspora</taxon>
    </lineage>
</organism>
<evidence type="ECO:0000313" key="1">
    <source>
        <dbReference type="EMBL" id="CAG8668991.1"/>
    </source>
</evidence>
<keyword evidence="2" id="KW-1185">Reference proteome</keyword>
<dbReference type="EMBL" id="CAJVQB010005736">
    <property type="protein sequence ID" value="CAG8668991.1"/>
    <property type="molecule type" value="Genomic_DNA"/>
</dbReference>
<dbReference type="Proteomes" id="UP000789901">
    <property type="component" value="Unassembled WGS sequence"/>
</dbReference>
<accession>A0ABN7USZ1</accession>
<name>A0ABN7USZ1_GIGMA</name>
<gene>
    <name evidence="1" type="ORF">GMARGA_LOCUS10311</name>
</gene>
<sequence>MIAGSSHRCIGIVITPASESIPLLATISLSFHNNYSGGLQ</sequence>
<reference evidence="1 2" key="1">
    <citation type="submission" date="2021-06" db="EMBL/GenBank/DDBJ databases">
        <authorList>
            <person name="Kallberg Y."/>
            <person name="Tangrot J."/>
            <person name="Rosling A."/>
        </authorList>
    </citation>
    <scope>NUCLEOTIDE SEQUENCE [LARGE SCALE GENOMIC DNA]</scope>
    <source>
        <strain evidence="1 2">120-4 pot B 10/14</strain>
    </source>
</reference>
<comment type="caution">
    <text evidence="1">The sequence shown here is derived from an EMBL/GenBank/DDBJ whole genome shotgun (WGS) entry which is preliminary data.</text>
</comment>